<dbReference type="InterPro" id="IPR035940">
    <property type="entry name" value="CAP_sf"/>
</dbReference>
<evidence type="ECO:0000313" key="5">
    <source>
        <dbReference type="Proteomes" id="UP000000305"/>
    </source>
</evidence>
<name>E9G0Y6_DAPPU</name>
<dbReference type="FunFam" id="3.40.33.10:FF:000035">
    <property type="entry name" value="CRISP3: cysteine-rich secretory protein, putative"/>
    <property type="match status" value="1"/>
</dbReference>
<dbReference type="InterPro" id="IPR018244">
    <property type="entry name" value="Allrgn_V5/Tpx1_CS"/>
</dbReference>
<evidence type="ECO:0000256" key="2">
    <source>
        <dbReference type="SAM" id="SignalP"/>
    </source>
</evidence>
<dbReference type="SMART" id="SM00198">
    <property type="entry name" value="SCP"/>
    <property type="match status" value="1"/>
</dbReference>
<sequence>MRTFTAIVLIAAACFLVFAEAQTTVKPTTTTTKPTTTTTKPTTTTTKPTTTTTKPTTTTTKPTTTTTKPTTTTTKPTTTTTKPTTTTTKPTTTTSTKPTTTTTKPAATTTMPATTLKPTNATTVKPATVATTLNPVTTTLKPASVSTLMPTSPGSTLTPSLGTNYCNISTCTVPTSNTLCLYSNTSWGSACQPAYPAKSNVSAADVVTILKVHNDFRRKVAQGLETQGSPGPQPPASNMRELKWDQELAVMAAAHAQQCVYKHDTCRNVPRFQVGQNIYIGGSSADNLGTSDWNAAVTAWYNEVQYMNTTYLTSFPASPPKVIGHYTQAVWADTYLVGCAVAYYQTTTGVFGAAYPYNRFYVCNYGPTGNWLGSAVYKQGAAGSACPTGTANSNGLCA</sequence>
<dbReference type="AlphaFoldDB" id="E9G0Y6"/>
<dbReference type="InParanoid" id="E9G0Y6"/>
<reference evidence="4 5" key="1">
    <citation type="journal article" date="2011" name="Science">
        <title>The ecoresponsive genome of Daphnia pulex.</title>
        <authorList>
            <person name="Colbourne J.K."/>
            <person name="Pfrender M.E."/>
            <person name="Gilbert D."/>
            <person name="Thomas W.K."/>
            <person name="Tucker A."/>
            <person name="Oakley T.H."/>
            <person name="Tokishita S."/>
            <person name="Aerts A."/>
            <person name="Arnold G.J."/>
            <person name="Basu M.K."/>
            <person name="Bauer D.J."/>
            <person name="Caceres C.E."/>
            <person name="Carmel L."/>
            <person name="Casola C."/>
            <person name="Choi J.H."/>
            <person name="Detter J.C."/>
            <person name="Dong Q."/>
            <person name="Dusheyko S."/>
            <person name="Eads B.D."/>
            <person name="Frohlich T."/>
            <person name="Geiler-Samerotte K.A."/>
            <person name="Gerlach D."/>
            <person name="Hatcher P."/>
            <person name="Jogdeo S."/>
            <person name="Krijgsveld J."/>
            <person name="Kriventseva E.V."/>
            <person name="Kultz D."/>
            <person name="Laforsch C."/>
            <person name="Lindquist E."/>
            <person name="Lopez J."/>
            <person name="Manak J.R."/>
            <person name="Muller J."/>
            <person name="Pangilinan J."/>
            <person name="Patwardhan R.P."/>
            <person name="Pitluck S."/>
            <person name="Pritham E.J."/>
            <person name="Rechtsteiner A."/>
            <person name="Rho M."/>
            <person name="Rogozin I.B."/>
            <person name="Sakarya O."/>
            <person name="Salamov A."/>
            <person name="Schaack S."/>
            <person name="Shapiro H."/>
            <person name="Shiga Y."/>
            <person name="Skalitzky C."/>
            <person name="Smith Z."/>
            <person name="Souvorov A."/>
            <person name="Sung W."/>
            <person name="Tang Z."/>
            <person name="Tsuchiya D."/>
            <person name="Tu H."/>
            <person name="Vos H."/>
            <person name="Wang M."/>
            <person name="Wolf Y.I."/>
            <person name="Yamagata H."/>
            <person name="Yamada T."/>
            <person name="Ye Y."/>
            <person name="Shaw J.R."/>
            <person name="Andrews J."/>
            <person name="Crease T.J."/>
            <person name="Tang H."/>
            <person name="Lucas S.M."/>
            <person name="Robertson H.M."/>
            <person name="Bork P."/>
            <person name="Koonin E.V."/>
            <person name="Zdobnov E.M."/>
            <person name="Grigoriev I.V."/>
            <person name="Lynch M."/>
            <person name="Boore J.L."/>
        </authorList>
    </citation>
    <scope>NUCLEOTIDE SEQUENCE [LARGE SCALE GENOMIC DNA]</scope>
</reference>
<dbReference type="HOGENOM" id="CLU_693107_0_0_1"/>
<keyword evidence="5" id="KW-1185">Reference proteome</keyword>
<dbReference type="PhylomeDB" id="E9G0Y6"/>
<proteinExistence type="predicted"/>
<dbReference type="PROSITE" id="PS01010">
    <property type="entry name" value="CRISP_2"/>
    <property type="match status" value="1"/>
</dbReference>
<dbReference type="Gene3D" id="3.40.33.10">
    <property type="entry name" value="CAP"/>
    <property type="match status" value="1"/>
</dbReference>
<evidence type="ECO:0000313" key="4">
    <source>
        <dbReference type="EMBL" id="EFX86987.1"/>
    </source>
</evidence>
<dbReference type="Pfam" id="PF00188">
    <property type="entry name" value="CAP"/>
    <property type="match status" value="1"/>
</dbReference>
<dbReference type="PRINTS" id="PR00838">
    <property type="entry name" value="V5ALLERGEN"/>
</dbReference>
<protein>
    <recommendedName>
        <fullName evidence="3">SCP domain-containing protein</fullName>
    </recommendedName>
</protein>
<dbReference type="eggNOG" id="KOG3017">
    <property type="taxonomic scope" value="Eukaryota"/>
</dbReference>
<dbReference type="EMBL" id="GL732528">
    <property type="protein sequence ID" value="EFX86987.1"/>
    <property type="molecule type" value="Genomic_DNA"/>
</dbReference>
<dbReference type="OMA" id="NISTCTV"/>
<feature type="region of interest" description="Disordered" evidence="1">
    <location>
        <begin position="28"/>
        <end position="119"/>
    </location>
</feature>
<dbReference type="CDD" id="cd05380">
    <property type="entry name" value="CAP_euk"/>
    <property type="match status" value="1"/>
</dbReference>
<feature type="domain" description="SCP" evidence="3">
    <location>
        <begin position="204"/>
        <end position="373"/>
    </location>
</feature>
<organism evidence="4 5">
    <name type="scientific">Daphnia pulex</name>
    <name type="common">Water flea</name>
    <dbReference type="NCBI Taxonomy" id="6669"/>
    <lineage>
        <taxon>Eukaryota</taxon>
        <taxon>Metazoa</taxon>
        <taxon>Ecdysozoa</taxon>
        <taxon>Arthropoda</taxon>
        <taxon>Crustacea</taxon>
        <taxon>Branchiopoda</taxon>
        <taxon>Diplostraca</taxon>
        <taxon>Cladocera</taxon>
        <taxon>Anomopoda</taxon>
        <taxon>Daphniidae</taxon>
        <taxon>Daphnia</taxon>
    </lineage>
</organism>
<dbReference type="SUPFAM" id="SSF55797">
    <property type="entry name" value="PR-1-like"/>
    <property type="match status" value="1"/>
</dbReference>
<feature type="chain" id="PRO_5003239930" description="SCP domain-containing protein" evidence="2">
    <location>
        <begin position="22"/>
        <end position="398"/>
    </location>
</feature>
<accession>E9G0Y6</accession>
<dbReference type="KEGG" id="dpx:DAPPUDRAFT_307125"/>
<feature type="signal peptide" evidence="2">
    <location>
        <begin position="1"/>
        <end position="21"/>
    </location>
</feature>
<dbReference type="GO" id="GO:0005615">
    <property type="term" value="C:extracellular space"/>
    <property type="evidence" value="ECO:0000318"/>
    <property type="project" value="GO_Central"/>
</dbReference>
<dbReference type="PRINTS" id="PR00837">
    <property type="entry name" value="V5TPXLIKE"/>
</dbReference>
<dbReference type="PANTHER" id="PTHR10334">
    <property type="entry name" value="CYSTEINE-RICH SECRETORY PROTEIN-RELATED"/>
    <property type="match status" value="1"/>
</dbReference>
<dbReference type="OrthoDB" id="414826at2759"/>
<dbReference type="FunCoup" id="E9G0Y6">
    <property type="interactions" value="166"/>
</dbReference>
<dbReference type="Proteomes" id="UP000000305">
    <property type="component" value="Unassembled WGS sequence"/>
</dbReference>
<dbReference type="InterPro" id="IPR014044">
    <property type="entry name" value="CAP_dom"/>
</dbReference>
<keyword evidence="2" id="KW-0732">Signal</keyword>
<evidence type="ECO:0000259" key="3">
    <source>
        <dbReference type="SMART" id="SM00198"/>
    </source>
</evidence>
<gene>
    <name evidence="4" type="ORF">DAPPUDRAFT_307125</name>
</gene>
<dbReference type="InterPro" id="IPR001283">
    <property type="entry name" value="CRISP-related"/>
</dbReference>
<dbReference type="eggNOG" id="KOG1216">
    <property type="taxonomic scope" value="Eukaryota"/>
</dbReference>
<evidence type="ECO:0000256" key="1">
    <source>
        <dbReference type="SAM" id="MobiDB-lite"/>
    </source>
</evidence>
<dbReference type="InterPro" id="IPR002413">
    <property type="entry name" value="V5_allergen-like"/>
</dbReference>